<reference evidence="4" key="1">
    <citation type="submission" date="2023-09" db="EMBL/GenBank/DDBJ databases">
        <authorList>
            <person name="Zeng C."/>
        </authorList>
    </citation>
    <scope>NUCLEOTIDE SEQUENCE</scope>
    <source>
        <strain evidence="4">ZCY20-5</strain>
    </source>
</reference>
<dbReference type="Proteomes" id="UP001300604">
    <property type="component" value="Chromosome"/>
</dbReference>
<keyword evidence="5" id="KW-1185">Reference proteome</keyword>
<dbReference type="SUPFAM" id="SSF75471">
    <property type="entry name" value="YhbY-like"/>
    <property type="match status" value="1"/>
</dbReference>
<dbReference type="Pfam" id="PF01985">
    <property type="entry name" value="CRS1_YhbY"/>
    <property type="match status" value="1"/>
</dbReference>
<evidence type="ECO:0000256" key="2">
    <source>
        <dbReference type="PROSITE-ProRule" id="PRU00626"/>
    </source>
</evidence>
<reference evidence="4" key="2">
    <citation type="submission" date="2024-06" db="EMBL/GenBank/DDBJ databases">
        <title>Caproicibacterium argilliputei sp. nov, a novel caproic acid producing anaerobic bacterium isolated from pit mud.</title>
        <authorList>
            <person name="Xia S."/>
        </authorList>
    </citation>
    <scope>NUCLEOTIDE SEQUENCE</scope>
    <source>
        <strain evidence="4">ZCY20-5</strain>
    </source>
</reference>
<evidence type="ECO:0000256" key="1">
    <source>
        <dbReference type="ARBA" id="ARBA00022884"/>
    </source>
</evidence>
<keyword evidence="1 2" id="KW-0694">RNA-binding</keyword>
<dbReference type="GO" id="GO:0003723">
    <property type="term" value="F:RNA binding"/>
    <property type="evidence" value="ECO:0007669"/>
    <property type="project" value="UniProtKB-UniRule"/>
</dbReference>
<gene>
    <name evidence="4" type="ORF">PXC00_06595</name>
</gene>
<dbReference type="InterPro" id="IPR001890">
    <property type="entry name" value="RNA-binding_CRM"/>
</dbReference>
<proteinExistence type="predicted"/>
<dbReference type="Gene3D" id="3.30.110.60">
    <property type="entry name" value="YhbY-like"/>
    <property type="match status" value="1"/>
</dbReference>
<evidence type="ECO:0000313" key="5">
    <source>
        <dbReference type="Proteomes" id="UP001300604"/>
    </source>
</evidence>
<dbReference type="PANTHER" id="PTHR40065:SF3">
    <property type="entry name" value="RNA-BINDING PROTEIN YHBY"/>
    <property type="match status" value="1"/>
</dbReference>
<name>A0AA97DAC0_9FIRM</name>
<dbReference type="SMART" id="SM01103">
    <property type="entry name" value="CRS1_YhbY"/>
    <property type="match status" value="1"/>
</dbReference>
<dbReference type="PANTHER" id="PTHR40065">
    <property type="entry name" value="RNA-BINDING PROTEIN YHBY"/>
    <property type="match status" value="1"/>
</dbReference>
<dbReference type="InterPro" id="IPR051925">
    <property type="entry name" value="RNA-binding_domain"/>
</dbReference>
<dbReference type="EMBL" id="CP135996">
    <property type="protein sequence ID" value="WOC33530.1"/>
    <property type="molecule type" value="Genomic_DNA"/>
</dbReference>
<evidence type="ECO:0000259" key="3">
    <source>
        <dbReference type="PROSITE" id="PS51295"/>
    </source>
</evidence>
<evidence type="ECO:0000313" key="4">
    <source>
        <dbReference type="EMBL" id="WOC33530.1"/>
    </source>
</evidence>
<organism evidence="4 5">
    <name type="scientific">Caproicibacterium argilliputei</name>
    <dbReference type="NCBI Taxonomy" id="3030016"/>
    <lineage>
        <taxon>Bacteria</taxon>
        <taxon>Bacillati</taxon>
        <taxon>Bacillota</taxon>
        <taxon>Clostridia</taxon>
        <taxon>Eubacteriales</taxon>
        <taxon>Oscillospiraceae</taxon>
        <taxon>Caproicibacterium</taxon>
    </lineage>
</organism>
<feature type="domain" description="CRM" evidence="3">
    <location>
        <begin position="1"/>
        <end position="97"/>
    </location>
</feature>
<dbReference type="KEGG" id="carl:PXC00_06595"/>
<accession>A0AA97DAC0</accession>
<sequence length="102" mass="11245">MLTSKQRAYLRSLSNSLDTILMVGKGGLSSDIAHQADTALEKRELIKGRVLPETCPVSSREAAETLAQETCSEVVQVIGSRFVLYRKNQKEPKITLPKASKK</sequence>
<dbReference type="InterPro" id="IPR035920">
    <property type="entry name" value="YhbY-like_sf"/>
</dbReference>
<dbReference type="RefSeq" id="WP_275846056.1">
    <property type="nucleotide sequence ID" value="NZ_CP135996.1"/>
</dbReference>
<dbReference type="AlphaFoldDB" id="A0AA97DAC0"/>
<protein>
    <submittedName>
        <fullName evidence="4">YhbY family RNA-binding protein</fullName>
    </submittedName>
</protein>
<dbReference type="PROSITE" id="PS51295">
    <property type="entry name" value="CRM"/>
    <property type="match status" value="1"/>
</dbReference>